<evidence type="ECO:0000313" key="2">
    <source>
        <dbReference type="EMBL" id="KAJ3177118.1"/>
    </source>
</evidence>
<proteinExistence type="predicted"/>
<evidence type="ECO:0000313" key="3">
    <source>
        <dbReference type="Proteomes" id="UP001212152"/>
    </source>
</evidence>
<feature type="compositionally biased region" description="Low complexity" evidence="1">
    <location>
        <begin position="444"/>
        <end position="479"/>
    </location>
</feature>
<dbReference type="EMBL" id="JADGJQ010000035">
    <property type="protein sequence ID" value="KAJ3177118.1"/>
    <property type="molecule type" value="Genomic_DNA"/>
</dbReference>
<comment type="caution">
    <text evidence="2">The sequence shown here is derived from an EMBL/GenBank/DDBJ whole genome shotgun (WGS) entry which is preliminary data.</text>
</comment>
<dbReference type="AlphaFoldDB" id="A0AAD5TIJ5"/>
<name>A0AAD5TIJ5_9FUNG</name>
<organism evidence="2 3">
    <name type="scientific">Geranomyces variabilis</name>
    <dbReference type="NCBI Taxonomy" id="109894"/>
    <lineage>
        <taxon>Eukaryota</taxon>
        <taxon>Fungi</taxon>
        <taxon>Fungi incertae sedis</taxon>
        <taxon>Chytridiomycota</taxon>
        <taxon>Chytridiomycota incertae sedis</taxon>
        <taxon>Chytridiomycetes</taxon>
        <taxon>Spizellomycetales</taxon>
        <taxon>Powellomycetaceae</taxon>
        <taxon>Geranomyces</taxon>
    </lineage>
</organism>
<accession>A0AAD5TIJ5</accession>
<evidence type="ECO:0000256" key="1">
    <source>
        <dbReference type="SAM" id="MobiDB-lite"/>
    </source>
</evidence>
<protein>
    <submittedName>
        <fullName evidence="2">Uncharacterized protein</fullName>
    </submittedName>
</protein>
<feature type="region of interest" description="Disordered" evidence="1">
    <location>
        <begin position="436"/>
        <end position="486"/>
    </location>
</feature>
<feature type="compositionally biased region" description="Basic and acidic residues" evidence="1">
    <location>
        <begin position="364"/>
        <end position="374"/>
    </location>
</feature>
<feature type="region of interest" description="Disordered" evidence="1">
    <location>
        <begin position="69"/>
        <end position="103"/>
    </location>
</feature>
<keyword evidence="3" id="KW-1185">Reference proteome</keyword>
<feature type="region of interest" description="Disordered" evidence="1">
    <location>
        <begin position="360"/>
        <end position="395"/>
    </location>
</feature>
<reference evidence="2" key="1">
    <citation type="submission" date="2020-05" db="EMBL/GenBank/DDBJ databases">
        <title>Phylogenomic resolution of chytrid fungi.</title>
        <authorList>
            <person name="Stajich J.E."/>
            <person name="Amses K."/>
            <person name="Simmons R."/>
            <person name="Seto K."/>
            <person name="Myers J."/>
            <person name="Bonds A."/>
            <person name="Quandt C.A."/>
            <person name="Barry K."/>
            <person name="Liu P."/>
            <person name="Grigoriev I."/>
            <person name="Longcore J.E."/>
            <person name="James T.Y."/>
        </authorList>
    </citation>
    <scope>NUCLEOTIDE SEQUENCE</scope>
    <source>
        <strain evidence="2">JEL0379</strain>
    </source>
</reference>
<feature type="compositionally biased region" description="Low complexity" evidence="1">
    <location>
        <begin position="82"/>
        <end position="100"/>
    </location>
</feature>
<sequence>MMSMDLDTAASPTARASAATTTTSAINPTVVSAASTSTGPTIKSFSATYAAIFTRPELYTRPQYQTLRAQTPVPLSRTPTGLSDTPSTVSSSSSSPLVSSPWQAAAHNGSDRVVDNVAAFFSRSTLAEPQEGLWDMDEERQHQPDHELAAFRFDKSPARSDTIPIVPPIFTRSVSDSSAIAGRAVKKIAPRIRKAGSVESNQITNYFKKSSVSVALAPKPANVVANASRCQSKPTGTLLGLQIIKPVRQQKRKSKDLCSTPVVPAREDKMIRTKNRRSAVTSPASTTSYTTSTTRFSTFNAGRSSSSSTRPARPTLCRTVTVGTYSSWSRKATPAAPIISRPIPRPALPIHAATVDGTHSFASMDHHDSTHEDGFASMSSDDDDDDSDSAILDASPTRVIRPRYARSATVPIITVCSPPRRRKSSVPMLSSQDDLYHCDNLRTPSPARRPARHAASAAAAAAGPNTASSSSSSSQPIDVPSRKNRLMKPMPMGLITGKSVAASPDSLNLIAALQCGYTAAAFKCPDRNPFL</sequence>
<gene>
    <name evidence="2" type="ORF">HDU87_004610</name>
</gene>
<dbReference type="Proteomes" id="UP001212152">
    <property type="component" value="Unassembled WGS sequence"/>
</dbReference>